<dbReference type="Gene3D" id="3.40.630.30">
    <property type="match status" value="1"/>
</dbReference>
<keyword evidence="2" id="KW-1185">Reference proteome</keyword>
<dbReference type="InterPro" id="IPR016181">
    <property type="entry name" value="Acyl_CoA_acyltransferase"/>
</dbReference>
<dbReference type="RefSeq" id="WP_127189179.1">
    <property type="nucleotide sequence ID" value="NZ_RZNJ01000004.1"/>
</dbReference>
<dbReference type="Proteomes" id="UP000281547">
    <property type="component" value="Unassembled WGS sequence"/>
</dbReference>
<accession>A0A433X8N9</accession>
<sequence>MLSIETANEDDLVQTADLHKRNLRLGLFPRLGRHFLRHYQESFLRSPYGIALVTRDEDDRISGALFGTTANAEHYRWVVRNCGWELAMAGGAALVTRPAVAIDFAGSRAGRYLRGIGRRLIPRSAVRGPQASSAPLPVLSHIVTRQDTRRSGIGRRLVERFRRLAGAEGADRAVLVTEAGGLGAPFFERIGCICEAERRDEDGHVLRQYRLTLDPIETHAPYDPSPRTHAGLLVDHDAARQRAGLVGAHPG</sequence>
<evidence type="ECO:0000313" key="1">
    <source>
        <dbReference type="EMBL" id="RUT30398.1"/>
    </source>
</evidence>
<name>A0A433X8N9_9HYPH</name>
<organism evidence="1 2">
    <name type="scientific">Arsenicitalea aurantiaca</name>
    <dbReference type="NCBI Taxonomy" id="1783274"/>
    <lineage>
        <taxon>Bacteria</taxon>
        <taxon>Pseudomonadati</taxon>
        <taxon>Pseudomonadota</taxon>
        <taxon>Alphaproteobacteria</taxon>
        <taxon>Hyphomicrobiales</taxon>
        <taxon>Devosiaceae</taxon>
        <taxon>Arsenicitalea</taxon>
    </lineage>
</organism>
<dbReference type="OrthoDB" id="1819306at2"/>
<gene>
    <name evidence="1" type="ORF">EMQ25_13915</name>
</gene>
<protein>
    <submittedName>
        <fullName evidence="1">GNAT family N-acetyltransferase</fullName>
    </submittedName>
</protein>
<dbReference type="EMBL" id="RZNJ01000004">
    <property type="protein sequence ID" value="RUT30398.1"/>
    <property type="molecule type" value="Genomic_DNA"/>
</dbReference>
<evidence type="ECO:0000313" key="2">
    <source>
        <dbReference type="Proteomes" id="UP000281547"/>
    </source>
</evidence>
<comment type="caution">
    <text evidence="1">The sequence shown here is derived from an EMBL/GenBank/DDBJ whole genome shotgun (WGS) entry which is preliminary data.</text>
</comment>
<keyword evidence="1" id="KW-0808">Transferase</keyword>
<proteinExistence type="predicted"/>
<dbReference type="AlphaFoldDB" id="A0A433X8N9"/>
<dbReference type="SUPFAM" id="SSF55729">
    <property type="entry name" value="Acyl-CoA N-acyltransferases (Nat)"/>
    <property type="match status" value="1"/>
</dbReference>
<reference evidence="1 2" key="1">
    <citation type="journal article" date="2016" name="Int. J. Syst. Evol. Microbiol.">
        <title>Arsenicitalea aurantiaca gen. nov., sp. nov., a new member of the family Hyphomicrobiaceae, isolated from high-arsenic sediment.</title>
        <authorList>
            <person name="Mu Y."/>
            <person name="Zhou L."/>
            <person name="Zeng X.C."/>
            <person name="Liu L."/>
            <person name="Pan Y."/>
            <person name="Chen X."/>
            <person name="Wang J."/>
            <person name="Li S."/>
            <person name="Li W.J."/>
            <person name="Wang Y."/>
        </authorList>
    </citation>
    <scope>NUCLEOTIDE SEQUENCE [LARGE SCALE GENOMIC DNA]</scope>
    <source>
        <strain evidence="1 2">42-50</strain>
    </source>
</reference>
<dbReference type="GO" id="GO:0016740">
    <property type="term" value="F:transferase activity"/>
    <property type="evidence" value="ECO:0007669"/>
    <property type="project" value="UniProtKB-KW"/>
</dbReference>